<feature type="transmembrane region" description="Helical" evidence="1">
    <location>
        <begin position="152"/>
        <end position="170"/>
    </location>
</feature>
<dbReference type="KEGG" id="sur:STAUR_1740"/>
<proteinExistence type="predicted"/>
<evidence type="ECO:0000256" key="1">
    <source>
        <dbReference type="SAM" id="Phobius"/>
    </source>
</evidence>
<dbReference type="AlphaFoldDB" id="E3FS09"/>
<dbReference type="RefSeq" id="WP_013374853.1">
    <property type="nucleotide sequence ID" value="NC_014623.1"/>
</dbReference>
<dbReference type="STRING" id="378806.STAUR_1740"/>
<dbReference type="EMBL" id="CP002271">
    <property type="protein sequence ID" value="ADO69544.1"/>
    <property type="molecule type" value="Genomic_DNA"/>
</dbReference>
<keyword evidence="1" id="KW-0812">Transmembrane</keyword>
<feature type="transmembrane region" description="Helical" evidence="1">
    <location>
        <begin position="177"/>
        <end position="194"/>
    </location>
</feature>
<keyword evidence="1" id="KW-0472">Membrane</keyword>
<dbReference type="Proteomes" id="UP000001351">
    <property type="component" value="Chromosome"/>
</dbReference>
<gene>
    <name evidence="2" type="ordered locus">STAUR_1740</name>
</gene>
<accession>E3FS09</accession>
<feature type="transmembrane region" description="Helical" evidence="1">
    <location>
        <begin position="41"/>
        <end position="59"/>
    </location>
</feature>
<reference evidence="2 3" key="1">
    <citation type="journal article" date="2011" name="Mol. Biol. Evol.">
        <title>Comparative genomic analysis of fruiting body formation in Myxococcales.</title>
        <authorList>
            <person name="Huntley S."/>
            <person name="Hamann N."/>
            <person name="Wegener-Feldbrugge S."/>
            <person name="Treuner-Lange A."/>
            <person name="Kube M."/>
            <person name="Reinhardt R."/>
            <person name="Klages S."/>
            <person name="Muller R."/>
            <person name="Ronning C.M."/>
            <person name="Nierman W.C."/>
            <person name="Sogaard-Andersen L."/>
        </authorList>
    </citation>
    <scope>NUCLEOTIDE SEQUENCE [LARGE SCALE GENOMIC DNA]</scope>
    <source>
        <strain evidence="2 3">DW4/3-1</strain>
    </source>
</reference>
<evidence type="ECO:0000313" key="2">
    <source>
        <dbReference type="EMBL" id="ADO69544.1"/>
    </source>
</evidence>
<feature type="transmembrane region" description="Helical" evidence="1">
    <location>
        <begin position="114"/>
        <end position="132"/>
    </location>
</feature>
<sequence>MALLIDLAIRANMVLVPVGYLLWFFRREPEAQERLRENRRALVLLAVFLLLTAIPFFFWSELGLGGSFLDVLLGLIETYQVQTFLPLEYGGWVAVALFLTAVASRPQVRLAERALIFLPIGLYLLLHVVLNRCAAYSFEGRVVVLICNRTKLATNSGLIAVSAILALMLAMLSRKGYWLGLLSTFIAAVLCGLAF</sequence>
<organism evidence="2 3">
    <name type="scientific">Stigmatella aurantiaca (strain DW4/3-1)</name>
    <dbReference type="NCBI Taxonomy" id="378806"/>
    <lineage>
        <taxon>Bacteria</taxon>
        <taxon>Pseudomonadati</taxon>
        <taxon>Myxococcota</taxon>
        <taxon>Myxococcia</taxon>
        <taxon>Myxococcales</taxon>
        <taxon>Cystobacterineae</taxon>
        <taxon>Archangiaceae</taxon>
        <taxon>Stigmatella</taxon>
    </lineage>
</organism>
<keyword evidence="1" id="KW-1133">Transmembrane helix</keyword>
<name>E3FS09_STIAD</name>
<keyword evidence="3" id="KW-1185">Reference proteome</keyword>
<protein>
    <submittedName>
        <fullName evidence="2">Uncharacterized protein</fullName>
    </submittedName>
</protein>
<evidence type="ECO:0000313" key="3">
    <source>
        <dbReference type="Proteomes" id="UP000001351"/>
    </source>
</evidence>
<dbReference type="HOGENOM" id="CLU_1395560_0_0_7"/>